<dbReference type="RefSeq" id="WP_133233711.1">
    <property type="nucleotide sequence ID" value="NZ_SOZE01000023.1"/>
</dbReference>
<dbReference type="OrthoDB" id="673145at2"/>
<reference evidence="2 3" key="1">
    <citation type="journal article" date="2017" name="Int. J. Syst. Evol. Microbiol.">
        <title>Mucilaginibacterpsychrotolerans sp. nov., isolated from peatlands.</title>
        <authorList>
            <person name="Deng Y."/>
            <person name="Shen L."/>
            <person name="Xu B."/>
            <person name="Liu Y."/>
            <person name="Gu Z."/>
            <person name="Liu H."/>
            <person name="Zhou Y."/>
        </authorList>
    </citation>
    <scope>NUCLEOTIDE SEQUENCE [LARGE SCALE GENOMIC DNA]</scope>
    <source>
        <strain evidence="2 3">NH7-4</strain>
    </source>
</reference>
<comment type="caution">
    <text evidence="2">The sequence shown here is derived from an EMBL/GenBank/DDBJ whole genome shotgun (WGS) entry which is preliminary data.</text>
</comment>
<feature type="signal peptide" evidence="1">
    <location>
        <begin position="1"/>
        <end position="20"/>
    </location>
</feature>
<keyword evidence="3" id="KW-1185">Reference proteome</keyword>
<proteinExistence type="predicted"/>
<dbReference type="Proteomes" id="UP000297540">
    <property type="component" value="Unassembled WGS sequence"/>
</dbReference>
<evidence type="ECO:0000256" key="1">
    <source>
        <dbReference type="SAM" id="SignalP"/>
    </source>
</evidence>
<accession>A0A4Y8SA22</accession>
<sequence>MRRTILFISMLLGIAQLSCAQKIKNFGLLKKADEVVVFGFKLKNGKIAALCRQKDNTYLVYRFGSVTKVELQYPAAPASSSWQLFRYSGYIRNGGAQNSALESYTISFVNNGVNYKLYQWGDYKHPFINVGIEVTINKKQTDLTGDIRTATGTMGYFYFEDGLLYNYYWDDQE</sequence>
<dbReference type="EMBL" id="SOZE01000023">
    <property type="protein sequence ID" value="TFF35216.1"/>
    <property type="molecule type" value="Genomic_DNA"/>
</dbReference>
<name>A0A4Y8SA22_9SPHI</name>
<keyword evidence="1" id="KW-0732">Signal</keyword>
<evidence type="ECO:0000313" key="2">
    <source>
        <dbReference type="EMBL" id="TFF35216.1"/>
    </source>
</evidence>
<protein>
    <submittedName>
        <fullName evidence="2">Uncharacterized protein</fullName>
    </submittedName>
</protein>
<feature type="chain" id="PRO_5021327051" evidence="1">
    <location>
        <begin position="21"/>
        <end position="173"/>
    </location>
</feature>
<evidence type="ECO:0000313" key="3">
    <source>
        <dbReference type="Proteomes" id="UP000297540"/>
    </source>
</evidence>
<organism evidence="2 3">
    <name type="scientific">Mucilaginibacter psychrotolerans</name>
    <dbReference type="NCBI Taxonomy" id="1524096"/>
    <lineage>
        <taxon>Bacteria</taxon>
        <taxon>Pseudomonadati</taxon>
        <taxon>Bacteroidota</taxon>
        <taxon>Sphingobacteriia</taxon>
        <taxon>Sphingobacteriales</taxon>
        <taxon>Sphingobacteriaceae</taxon>
        <taxon>Mucilaginibacter</taxon>
    </lineage>
</organism>
<dbReference type="AlphaFoldDB" id="A0A4Y8SA22"/>
<gene>
    <name evidence="2" type="ORF">E2R66_19825</name>
</gene>